<comment type="caution">
    <text evidence="1">The sequence shown here is derived from an EMBL/GenBank/DDBJ whole genome shotgun (WGS) entry which is preliminary data.</text>
</comment>
<reference evidence="1" key="1">
    <citation type="submission" date="2023-04" db="EMBL/GenBank/DDBJ databases">
        <title>A chromosome-level genome assembly of the parasitoid wasp Eretmocerus hayati.</title>
        <authorList>
            <person name="Zhong Y."/>
            <person name="Liu S."/>
            <person name="Liu Y."/>
        </authorList>
    </citation>
    <scope>NUCLEOTIDE SEQUENCE</scope>
    <source>
        <strain evidence="1">ZJU_SS_LIU_2023</strain>
    </source>
</reference>
<name>A0ACC2PT40_9HYME</name>
<gene>
    <name evidence="1" type="ORF">QAD02_021910</name>
</gene>
<dbReference type="Proteomes" id="UP001239111">
    <property type="component" value="Chromosome 1"/>
</dbReference>
<evidence type="ECO:0000313" key="2">
    <source>
        <dbReference type="Proteomes" id="UP001239111"/>
    </source>
</evidence>
<organism evidence="1 2">
    <name type="scientific">Eretmocerus hayati</name>
    <dbReference type="NCBI Taxonomy" id="131215"/>
    <lineage>
        <taxon>Eukaryota</taxon>
        <taxon>Metazoa</taxon>
        <taxon>Ecdysozoa</taxon>
        <taxon>Arthropoda</taxon>
        <taxon>Hexapoda</taxon>
        <taxon>Insecta</taxon>
        <taxon>Pterygota</taxon>
        <taxon>Neoptera</taxon>
        <taxon>Endopterygota</taxon>
        <taxon>Hymenoptera</taxon>
        <taxon>Apocrita</taxon>
        <taxon>Proctotrupomorpha</taxon>
        <taxon>Chalcidoidea</taxon>
        <taxon>Aphelinidae</taxon>
        <taxon>Aphelininae</taxon>
        <taxon>Eretmocerus</taxon>
    </lineage>
</organism>
<protein>
    <submittedName>
        <fullName evidence="1">Uncharacterized protein</fullName>
    </submittedName>
</protein>
<proteinExistence type="predicted"/>
<accession>A0ACC2PT40</accession>
<keyword evidence="2" id="KW-1185">Reference proteome</keyword>
<sequence length="122" mass="13984">MEVSVNDFPGMKCSLYCFMIFEGSIGKYDVYVPCRKALQECLPPKTVSTETEIRSSLQDMLNISGMRLVLMLILHYGWTPEDVRNLMLTVAWVFDSPAGHNNPHQKCQDKTVESKVLKLHCW</sequence>
<dbReference type="EMBL" id="CM056741">
    <property type="protein sequence ID" value="KAJ8686116.1"/>
    <property type="molecule type" value="Genomic_DNA"/>
</dbReference>
<evidence type="ECO:0000313" key="1">
    <source>
        <dbReference type="EMBL" id="KAJ8686116.1"/>
    </source>
</evidence>